<evidence type="ECO:0000313" key="2">
    <source>
        <dbReference type="Proteomes" id="UP000006038"/>
    </source>
</evidence>
<keyword evidence="2" id="KW-1185">Reference proteome</keyword>
<accession>J3MFU4</accession>
<dbReference type="Gramene" id="OB06G28880.1">
    <property type="protein sequence ID" value="OB06G28880.1"/>
    <property type="gene ID" value="OB06G28880"/>
</dbReference>
<reference evidence="1" key="1">
    <citation type="journal article" date="2013" name="Nat. Commun.">
        <title>Whole-genome sequencing of Oryza brachyantha reveals mechanisms underlying Oryza genome evolution.</title>
        <authorList>
            <person name="Chen J."/>
            <person name="Huang Q."/>
            <person name="Gao D."/>
            <person name="Wang J."/>
            <person name="Lang Y."/>
            <person name="Liu T."/>
            <person name="Li B."/>
            <person name="Bai Z."/>
            <person name="Luis Goicoechea J."/>
            <person name="Liang C."/>
            <person name="Chen C."/>
            <person name="Zhang W."/>
            <person name="Sun S."/>
            <person name="Liao Y."/>
            <person name="Zhang X."/>
            <person name="Yang L."/>
            <person name="Song C."/>
            <person name="Wang M."/>
            <person name="Shi J."/>
            <person name="Liu G."/>
            <person name="Liu J."/>
            <person name="Zhou H."/>
            <person name="Zhou W."/>
            <person name="Yu Q."/>
            <person name="An N."/>
            <person name="Chen Y."/>
            <person name="Cai Q."/>
            <person name="Wang B."/>
            <person name="Liu B."/>
            <person name="Min J."/>
            <person name="Huang Y."/>
            <person name="Wu H."/>
            <person name="Li Z."/>
            <person name="Zhang Y."/>
            <person name="Yin Y."/>
            <person name="Song W."/>
            <person name="Jiang J."/>
            <person name="Jackson S.A."/>
            <person name="Wing R.A."/>
            <person name="Wang J."/>
            <person name="Chen M."/>
        </authorList>
    </citation>
    <scope>NUCLEOTIDE SEQUENCE [LARGE SCALE GENOMIC DNA]</scope>
    <source>
        <strain evidence="1">cv. IRGC 101232</strain>
    </source>
</reference>
<dbReference type="HOGENOM" id="CLU_1734302_0_0_1"/>
<protein>
    <submittedName>
        <fullName evidence="1">Uncharacterized protein</fullName>
    </submittedName>
</protein>
<dbReference type="EnsemblPlants" id="OB06G28880.1">
    <property type="protein sequence ID" value="OB06G28880.1"/>
    <property type="gene ID" value="OB06G28880"/>
</dbReference>
<reference evidence="1" key="2">
    <citation type="submission" date="2013-04" db="UniProtKB">
        <authorList>
            <consortium name="EnsemblPlants"/>
        </authorList>
    </citation>
    <scope>IDENTIFICATION</scope>
</reference>
<proteinExistence type="predicted"/>
<dbReference type="Proteomes" id="UP000006038">
    <property type="component" value="Chromosome 6"/>
</dbReference>
<evidence type="ECO:0000313" key="1">
    <source>
        <dbReference type="EnsemblPlants" id="OB06G28880.1"/>
    </source>
</evidence>
<dbReference type="AlphaFoldDB" id="J3MFU4"/>
<name>J3MFU4_ORYBR</name>
<sequence length="151" mass="16631">MKLKRKSLEVRPYLAAFSVNISMRVDPVEFGTEEAIMNEEIYSVGFCKDPTMPCHITPGRVTHDSPPFPFTPLGDLVVNKQAQLVGISCKNLGVTIALSVSSITKLLAMFVNIDMMGEPLSDILKCIKDKGKSLIKGKKRSGSKKRKKNSC</sequence>
<organism evidence="1">
    <name type="scientific">Oryza brachyantha</name>
    <name type="common">malo sina</name>
    <dbReference type="NCBI Taxonomy" id="4533"/>
    <lineage>
        <taxon>Eukaryota</taxon>
        <taxon>Viridiplantae</taxon>
        <taxon>Streptophyta</taxon>
        <taxon>Embryophyta</taxon>
        <taxon>Tracheophyta</taxon>
        <taxon>Spermatophyta</taxon>
        <taxon>Magnoliopsida</taxon>
        <taxon>Liliopsida</taxon>
        <taxon>Poales</taxon>
        <taxon>Poaceae</taxon>
        <taxon>BOP clade</taxon>
        <taxon>Oryzoideae</taxon>
        <taxon>Oryzeae</taxon>
        <taxon>Oryzinae</taxon>
        <taxon>Oryza</taxon>
    </lineage>
</organism>